<reference evidence="5 6" key="1">
    <citation type="submission" date="2020-02" db="EMBL/GenBank/DDBJ databases">
        <authorList>
            <person name="Criscuolo A."/>
        </authorList>
    </citation>
    <scope>NUCLEOTIDE SEQUENCE [LARGE SCALE GENOMIC DNA]</scope>
    <source>
        <strain evidence="5">CIP105534</strain>
    </source>
</reference>
<proteinExistence type="predicted"/>
<dbReference type="SUPFAM" id="SSF51215">
    <property type="entry name" value="Regulatory protein AraC"/>
    <property type="match status" value="1"/>
</dbReference>
<evidence type="ECO:0000313" key="5">
    <source>
        <dbReference type="EMBL" id="CAA9198593.1"/>
    </source>
</evidence>
<keyword evidence="3" id="KW-0804">Transcription</keyword>
<feature type="domain" description="HTH araC/xylS-type" evidence="4">
    <location>
        <begin position="182"/>
        <end position="282"/>
    </location>
</feature>
<gene>
    <name evidence="5" type="primary">rhaS_5</name>
    <name evidence="5" type="ORF">FLA105534_02235</name>
</gene>
<keyword evidence="2" id="KW-0238">DNA-binding</keyword>
<dbReference type="InterPro" id="IPR018060">
    <property type="entry name" value="HTH_AraC"/>
</dbReference>
<accession>A0A6J4GKJ8</accession>
<dbReference type="PROSITE" id="PS01124">
    <property type="entry name" value="HTH_ARAC_FAMILY_2"/>
    <property type="match status" value="1"/>
</dbReference>
<dbReference type="InterPro" id="IPR009057">
    <property type="entry name" value="Homeodomain-like_sf"/>
</dbReference>
<dbReference type="Proteomes" id="UP000479938">
    <property type="component" value="Unassembled WGS sequence"/>
</dbReference>
<keyword evidence="1" id="KW-0805">Transcription regulation</keyword>
<dbReference type="PANTHER" id="PTHR43280">
    <property type="entry name" value="ARAC-FAMILY TRANSCRIPTIONAL REGULATOR"/>
    <property type="match status" value="1"/>
</dbReference>
<protein>
    <submittedName>
        <fullName evidence="5">HTH-type transcriptional activator RhaS</fullName>
    </submittedName>
</protein>
<keyword evidence="6" id="KW-1185">Reference proteome</keyword>
<dbReference type="Gene3D" id="1.10.10.60">
    <property type="entry name" value="Homeodomain-like"/>
    <property type="match status" value="2"/>
</dbReference>
<dbReference type="GO" id="GO:0043565">
    <property type="term" value="F:sequence-specific DNA binding"/>
    <property type="evidence" value="ECO:0007669"/>
    <property type="project" value="InterPro"/>
</dbReference>
<evidence type="ECO:0000313" key="6">
    <source>
        <dbReference type="Proteomes" id="UP000479938"/>
    </source>
</evidence>
<dbReference type="AlphaFoldDB" id="A0A6J4GKJ8"/>
<evidence type="ECO:0000256" key="1">
    <source>
        <dbReference type="ARBA" id="ARBA00023015"/>
    </source>
</evidence>
<dbReference type="PANTHER" id="PTHR43280:SF2">
    <property type="entry name" value="HTH-TYPE TRANSCRIPTIONAL REGULATOR EXSA"/>
    <property type="match status" value="1"/>
</dbReference>
<evidence type="ECO:0000256" key="3">
    <source>
        <dbReference type="ARBA" id="ARBA00023163"/>
    </source>
</evidence>
<evidence type="ECO:0000256" key="2">
    <source>
        <dbReference type="ARBA" id="ARBA00023125"/>
    </source>
</evidence>
<dbReference type="Gene3D" id="2.60.120.10">
    <property type="entry name" value="Jelly Rolls"/>
    <property type="match status" value="1"/>
</dbReference>
<dbReference type="InterPro" id="IPR003313">
    <property type="entry name" value="AraC-bd"/>
</dbReference>
<dbReference type="EMBL" id="CADCSU010000087">
    <property type="protein sequence ID" value="CAA9198593.1"/>
    <property type="molecule type" value="Genomic_DNA"/>
</dbReference>
<dbReference type="Pfam" id="PF12833">
    <property type="entry name" value="HTH_18"/>
    <property type="match status" value="1"/>
</dbReference>
<dbReference type="InterPro" id="IPR014710">
    <property type="entry name" value="RmlC-like_jellyroll"/>
</dbReference>
<evidence type="ECO:0000259" key="4">
    <source>
        <dbReference type="PROSITE" id="PS01124"/>
    </source>
</evidence>
<dbReference type="SMART" id="SM00342">
    <property type="entry name" value="HTH_ARAC"/>
    <property type="match status" value="1"/>
</dbReference>
<name>A0A6J4GKJ8_9FLAO</name>
<dbReference type="InterPro" id="IPR037923">
    <property type="entry name" value="HTH-like"/>
</dbReference>
<dbReference type="Pfam" id="PF02311">
    <property type="entry name" value="AraC_binding"/>
    <property type="match status" value="1"/>
</dbReference>
<dbReference type="SUPFAM" id="SSF46689">
    <property type="entry name" value="Homeodomain-like"/>
    <property type="match status" value="1"/>
</dbReference>
<sequence>MIKKYFCGMRKENMHQSVEVLYKKVDECPIVNSQFSFFQMVYVISGNGFLHINGNAISYQAGNLMLLTPNDYHNFDIINTTEFLLVKINSEYVKEYKSKSIDHIGCLLHYATHLSGCILKQKADEFLVKSISDSLIHAIANKDIYDEDLITHYVNALIVIAARNIAKIKPTGVKESADKRILEIINYIQAHIFCPQKLKASAVAKEFDISDTYLGSYFKNHSGETIQSFISNYKIRLIEHRLRFSDMRINEIVEEFGFSDESHLNKFFKKHKEISLTAYRKAKVLSN</sequence>
<dbReference type="GO" id="GO:0003700">
    <property type="term" value="F:DNA-binding transcription factor activity"/>
    <property type="evidence" value="ECO:0007669"/>
    <property type="project" value="InterPro"/>
</dbReference>
<organism evidence="5 6">
    <name type="scientific">Flavobacterium bizetiae</name>
    <dbReference type="NCBI Taxonomy" id="2704140"/>
    <lineage>
        <taxon>Bacteria</taxon>
        <taxon>Pseudomonadati</taxon>
        <taxon>Bacteroidota</taxon>
        <taxon>Flavobacteriia</taxon>
        <taxon>Flavobacteriales</taxon>
        <taxon>Flavobacteriaceae</taxon>
        <taxon>Flavobacterium</taxon>
    </lineage>
</organism>